<evidence type="ECO:0000256" key="14">
    <source>
        <dbReference type="ARBA" id="ARBA00023204"/>
    </source>
</evidence>
<dbReference type="InterPro" id="IPR001126">
    <property type="entry name" value="UmuC"/>
</dbReference>
<evidence type="ECO:0000256" key="17">
    <source>
        <dbReference type="HAMAP-Rule" id="MF_01113"/>
    </source>
</evidence>
<feature type="site" description="Substrate discrimination" evidence="17">
    <location>
        <position position="55"/>
    </location>
</feature>
<dbReference type="PANTHER" id="PTHR11076:SF33">
    <property type="entry name" value="DNA POLYMERASE KAPPA"/>
    <property type="match status" value="1"/>
</dbReference>
<dbReference type="GO" id="GO:0009432">
    <property type="term" value="P:SOS response"/>
    <property type="evidence" value="ECO:0007669"/>
    <property type="project" value="TreeGrafter"/>
</dbReference>
<evidence type="ECO:0000313" key="20">
    <source>
        <dbReference type="EMBL" id="SHN70706.1"/>
    </source>
</evidence>
<dbReference type="InterPro" id="IPR017961">
    <property type="entry name" value="DNA_pol_Y-fam_little_finger"/>
</dbReference>
<evidence type="ECO:0000256" key="1">
    <source>
        <dbReference type="ARBA" id="ARBA00004496"/>
    </source>
</evidence>
<dbReference type="InterPro" id="IPR043502">
    <property type="entry name" value="DNA/RNA_pol_sf"/>
</dbReference>
<dbReference type="Pfam" id="PF00817">
    <property type="entry name" value="IMS"/>
    <property type="match status" value="1"/>
</dbReference>
<dbReference type="GO" id="GO:0003887">
    <property type="term" value="F:DNA-directed DNA polymerase activity"/>
    <property type="evidence" value="ECO:0007669"/>
    <property type="project" value="UniProtKB-UniRule"/>
</dbReference>
<evidence type="ECO:0000256" key="6">
    <source>
        <dbReference type="ARBA" id="ARBA00022679"/>
    </source>
</evidence>
<keyword evidence="12 17" id="KW-0239">DNA-directed DNA polymerase</keyword>
<dbReference type="GO" id="GO:0003684">
    <property type="term" value="F:damaged DNA binding"/>
    <property type="evidence" value="ECO:0007669"/>
    <property type="project" value="InterPro"/>
</dbReference>
<dbReference type="GO" id="GO:0006261">
    <property type="term" value="P:DNA-templated DNA replication"/>
    <property type="evidence" value="ECO:0007669"/>
    <property type="project" value="UniProtKB-UniRule"/>
</dbReference>
<dbReference type="GO" id="GO:0042276">
    <property type="term" value="P:error-prone translesion synthesis"/>
    <property type="evidence" value="ECO:0007669"/>
    <property type="project" value="TreeGrafter"/>
</dbReference>
<dbReference type="PANTHER" id="PTHR11076">
    <property type="entry name" value="DNA REPAIR POLYMERASE UMUC / TRANSFERASE FAMILY MEMBER"/>
    <property type="match status" value="1"/>
</dbReference>
<dbReference type="STRING" id="1189325.SAMN04488119_1076"/>
<keyword evidence="13 17" id="KW-0238">DNA-binding</keyword>
<dbReference type="Proteomes" id="UP000184066">
    <property type="component" value="Unassembled WGS sequence"/>
</dbReference>
<keyword evidence="9 17" id="KW-0479">Metal-binding</keyword>
<dbReference type="Gene3D" id="1.10.150.20">
    <property type="entry name" value="5' to 3' exonuclease, C-terminal subdomain"/>
    <property type="match status" value="1"/>
</dbReference>
<comment type="cofactor">
    <cofactor evidence="17">
        <name>Mg(2+)</name>
        <dbReference type="ChEBI" id="CHEBI:18420"/>
    </cofactor>
    <text evidence="17">Binds 2 magnesium ions per subunit.</text>
</comment>
<organism evidence="20 21">
    <name type="scientific">Oceanicella actignis</name>
    <dbReference type="NCBI Taxonomy" id="1189325"/>
    <lineage>
        <taxon>Bacteria</taxon>
        <taxon>Pseudomonadati</taxon>
        <taxon>Pseudomonadota</taxon>
        <taxon>Alphaproteobacteria</taxon>
        <taxon>Rhodobacterales</taxon>
        <taxon>Paracoccaceae</taxon>
        <taxon>Oceanicella</taxon>
    </lineage>
</organism>
<comment type="subunit">
    <text evidence="3 17">Monomer.</text>
</comment>
<protein>
    <recommendedName>
        <fullName evidence="17">DNA polymerase IV</fullName>
        <shortName evidence="17">Pol IV</shortName>
        <ecNumber evidence="17">2.7.7.7</ecNumber>
    </recommendedName>
</protein>
<evidence type="ECO:0000256" key="11">
    <source>
        <dbReference type="ARBA" id="ARBA00022842"/>
    </source>
</evidence>
<dbReference type="GO" id="GO:0006281">
    <property type="term" value="P:DNA repair"/>
    <property type="evidence" value="ECO:0007669"/>
    <property type="project" value="UniProtKB-UniRule"/>
</dbReference>
<proteinExistence type="inferred from homology"/>
<evidence type="ECO:0000256" key="10">
    <source>
        <dbReference type="ARBA" id="ARBA00022763"/>
    </source>
</evidence>
<feature type="domain" description="UmuC" evidence="19">
    <location>
        <begin position="46"/>
        <end position="226"/>
    </location>
</feature>
<evidence type="ECO:0000256" key="15">
    <source>
        <dbReference type="ARBA" id="ARBA00025589"/>
    </source>
</evidence>
<evidence type="ECO:0000256" key="2">
    <source>
        <dbReference type="ARBA" id="ARBA00010945"/>
    </source>
</evidence>
<dbReference type="Gene3D" id="3.30.1490.100">
    <property type="entry name" value="DNA polymerase, Y-family, little finger domain"/>
    <property type="match status" value="1"/>
</dbReference>
<sequence>MTPALPALCRDCLRRFSAPPGPGRARCPACRSPRTLRHAELETLSIAHVDCDAFYASVEKRDDPALRDRPVIVGGGRRGVVSAACYLARMRGVRSAMPMFQAMRLCPDAALRAPRMEVYAHASRRIRALMDELTPLVEPLSLDEAFLDLSGCERLHRAPPAALLARLARRIEDEVGVTVSVGLSHCKFLAKIASDLDKPRGFSLIGRAETEDFLRDKPLSIIWGVGEATRERLARDGLTHVRDVLRADPRQLIARHGAMGRRLLELAQGRDSRKVAPDAPTRSLSAETTFEADLSAPDLLDAHLWRLVEKVAARAKARGLAGRVATLKLKRADHRLLTRRATLTEPTQLADRLHRALRPLLERALPEAPFRLIGAGLSELTEAEEGDRMADLLDPDAARRAQAERAADLIRARFGDGAIGKGRALSAGGFRISEKKPATTRGGGAADQD</sequence>
<gene>
    <name evidence="17" type="primary">dinB</name>
    <name evidence="20" type="ORF">SAMN05216200_1075</name>
</gene>
<keyword evidence="21" id="KW-1185">Reference proteome</keyword>
<dbReference type="EC" id="2.7.7.7" evidence="17"/>
<dbReference type="GO" id="GO:0000287">
    <property type="term" value="F:magnesium ion binding"/>
    <property type="evidence" value="ECO:0007669"/>
    <property type="project" value="UniProtKB-UniRule"/>
</dbReference>
<dbReference type="FunFam" id="3.40.1170.60:FF:000001">
    <property type="entry name" value="DNA polymerase IV"/>
    <property type="match status" value="1"/>
</dbReference>
<dbReference type="CDD" id="cd03586">
    <property type="entry name" value="PolY_Pol_IV_kappa"/>
    <property type="match status" value="1"/>
</dbReference>
<evidence type="ECO:0000256" key="4">
    <source>
        <dbReference type="ARBA" id="ARBA00022457"/>
    </source>
</evidence>
<dbReference type="FunFam" id="3.30.1490.100:FF:000004">
    <property type="entry name" value="DNA polymerase IV"/>
    <property type="match status" value="1"/>
</dbReference>
<evidence type="ECO:0000313" key="21">
    <source>
        <dbReference type="Proteomes" id="UP000184066"/>
    </source>
</evidence>
<dbReference type="EMBL" id="FRDL01000007">
    <property type="protein sequence ID" value="SHN70706.1"/>
    <property type="molecule type" value="Genomic_DNA"/>
</dbReference>
<evidence type="ECO:0000256" key="9">
    <source>
        <dbReference type="ARBA" id="ARBA00022723"/>
    </source>
</evidence>
<comment type="catalytic activity">
    <reaction evidence="16 17">
        <text>DNA(n) + a 2'-deoxyribonucleoside 5'-triphosphate = DNA(n+1) + diphosphate</text>
        <dbReference type="Rhea" id="RHEA:22508"/>
        <dbReference type="Rhea" id="RHEA-COMP:17339"/>
        <dbReference type="Rhea" id="RHEA-COMP:17340"/>
        <dbReference type="ChEBI" id="CHEBI:33019"/>
        <dbReference type="ChEBI" id="CHEBI:61560"/>
        <dbReference type="ChEBI" id="CHEBI:173112"/>
        <dbReference type="EC" id="2.7.7.7"/>
    </reaction>
</comment>
<evidence type="ECO:0000256" key="13">
    <source>
        <dbReference type="ARBA" id="ARBA00023125"/>
    </source>
</evidence>
<keyword evidence="10 17" id="KW-0227">DNA damage</keyword>
<keyword evidence="6 17" id="KW-0808">Transferase</keyword>
<dbReference type="InterPro" id="IPR043128">
    <property type="entry name" value="Rev_trsase/Diguanyl_cyclase"/>
</dbReference>
<name>A0A1M7TJ40_9RHOB</name>
<keyword evidence="14 17" id="KW-0234">DNA repair</keyword>
<dbReference type="Pfam" id="PF11799">
    <property type="entry name" value="IMS_C"/>
    <property type="match status" value="1"/>
</dbReference>
<keyword evidence="4 17" id="KW-0515">Mutator protein</keyword>
<keyword evidence="5 17" id="KW-0963">Cytoplasm</keyword>
<dbReference type="InterPro" id="IPR036775">
    <property type="entry name" value="DNA_pol_Y-fam_lit_finger_sf"/>
</dbReference>
<dbReference type="SUPFAM" id="SSF56672">
    <property type="entry name" value="DNA/RNA polymerases"/>
    <property type="match status" value="1"/>
</dbReference>
<evidence type="ECO:0000256" key="7">
    <source>
        <dbReference type="ARBA" id="ARBA00022695"/>
    </source>
</evidence>
<dbReference type="NCBIfam" id="NF002751">
    <property type="entry name" value="PRK02794.1"/>
    <property type="match status" value="1"/>
</dbReference>
<dbReference type="Gene3D" id="3.30.70.270">
    <property type="match status" value="1"/>
</dbReference>
<feature type="binding site" evidence="17">
    <location>
        <position position="50"/>
    </location>
    <ligand>
        <name>Mg(2+)</name>
        <dbReference type="ChEBI" id="CHEBI:18420"/>
    </ligand>
</feature>
<evidence type="ECO:0000256" key="16">
    <source>
        <dbReference type="ARBA" id="ARBA00049244"/>
    </source>
</evidence>
<keyword evidence="8 17" id="KW-0235">DNA replication</keyword>
<evidence type="ECO:0000256" key="3">
    <source>
        <dbReference type="ARBA" id="ARBA00011245"/>
    </source>
</evidence>
<comment type="similarity">
    <text evidence="2 17">Belongs to the DNA polymerase type-Y family.</text>
</comment>
<dbReference type="PROSITE" id="PS50173">
    <property type="entry name" value="UMUC"/>
    <property type="match status" value="1"/>
</dbReference>
<dbReference type="InterPro" id="IPR022880">
    <property type="entry name" value="DNApol_IV"/>
</dbReference>
<feature type="region of interest" description="Disordered" evidence="18">
    <location>
        <begin position="430"/>
        <end position="449"/>
    </location>
</feature>
<comment type="function">
    <text evidence="15 17">Poorly processive, error-prone DNA polymerase involved in untargeted mutagenesis. Copies undamaged DNA at stalled replication forks, which arise in vivo from mismatched or misaligned primer ends. These misaligned primers can be extended by PolIV. Exhibits no 3'-5' exonuclease (proofreading) activity. May be involved in translesional synthesis, in conjunction with the beta clamp from PolIII.</text>
</comment>
<dbReference type="SUPFAM" id="SSF100879">
    <property type="entry name" value="Lesion bypass DNA polymerase (Y-family), little finger domain"/>
    <property type="match status" value="1"/>
</dbReference>
<dbReference type="HAMAP" id="MF_01113">
    <property type="entry name" value="DNApol_IV"/>
    <property type="match status" value="1"/>
</dbReference>
<keyword evidence="7 17" id="KW-0548">Nucleotidyltransferase</keyword>
<evidence type="ECO:0000256" key="8">
    <source>
        <dbReference type="ARBA" id="ARBA00022705"/>
    </source>
</evidence>
<evidence type="ECO:0000256" key="18">
    <source>
        <dbReference type="SAM" id="MobiDB-lite"/>
    </source>
</evidence>
<dbReference type="GO" id="GO:0005829">
    <property type="term" value="C:cytosol"/>
    <property type="evidence" value="ECO:0007669"/>
    <property type="project" value="TreeGrafter"/>
</dbReference>
<reference evidence="20 21" key="1">
    <citation type="submission" date="2016-12" db="EMBL/GenBank/DDBJ databases">
        <authorList>
            <person name="Song W.-J."/>
            <person name="Kurnit D.M."/>
        </authorList>
    </citation>
    <scope>NUCLEOTIDE SEQUENCE [LARGE SCALE GENOMIC DNA]</scope>
    <source>
        <strain evidence="20 21">CGMCC 1.10808</strain>
    </source>
</reference>
<dbReference type="Gene3D" id="3.40.1170.60">
    <property type="match status" value="1"/>
</dbReference>
<comment type="subcellular location">
    <subcellularLocation>
        <location evidence="1 17">Cytoplasm</location>
    </subcellularLocation>
</comment>
<accession>A0A1M7TJ40</accession>
<feature type="binding site" evidence="17">
    <location>
        <position position="143"/>
    </location>
    <ligand>
        <name>Mg(2+)</name>
        <dbReference type="ChEBI" id="CHEBI:18420"/>
    </ligand>
</feature>
<evidence type="ECO:0000259" key="19">
    <source>
        <dbReference type="PROSITE" id="PS50173"/>
    </source>
</evidence>
<dbReference type="NCBIfam" id="NF002677">
    <property type="entry name" value="PRK02406.1"/>
    <property type="match status" value="1"/>
</dbReference>
<keyword evidence="11 17" id="KW-0460">Magnesium</keyword>
<dbReference type="InterPro" id="IPR050116">
    <property type="entry name" value="DNA_polymerase-Y"/>
</dbReference>
<feature type="active site" evidence="17">
    <location>
        <position position="144"/>
    </location>
</feature>
<dbReference type="AlphaFoldDB" id="A0A1M7TJ40"/>
<evidence type="ECO:0000256" key="5">
    <source>
        <dbReference type="ARBA" id="ARBA00022490"/>
    </source>
</evidence>
<evidence type="ECO:0000256" key="12">
    <source>
        <dbReference type="ARBA" id="ARBA00022932"/>
    </source>
</evidence>